<sequence length="334" mass="35225">MTLASLTGLTAHYAAGDAEFHALDDVGLDVRSGQILGVVGESGCGKSTMASVLSLNPGPSLRVTSGTLAIGGNDVDLTDPASHRPLRGGTVALLPQGALNALNPTRRVGAMAHDILAAGDRRIKRSESLRRTAARLEALELPPRVLRAYPHQLSGGMRQRVVTALATLRNPRLLVADEPSSALDVSSQRLLVDLLRRLVADGLVEGIVFITHDVALLSELADRIAVMYAGRVVEEAPARDLVASPRHPYSQALLASVLVPEAGTRGRRLAGIPGSPPDLRAPIAGCPFAPRCEHAMDKCAVERPPRLVHVSPGTGSRDDSCWRTAETEEAAHVG</sequence>
<keyword evidence="2" id="KW-0547">Nucleotide-binding</keyword>
<proteinExistence type="predicted"/>
<feature type="domain" description="ABC transporter" evidence="5">
    <location>
        <begin position="1"/>
        <end position="254"/>
    </location>
</feature>
<dbReference type="GO" id="GO:0005524">
    <property type="term" value="F:ATP binding"/>
    <property type="evidence" value="ECO:0007669"/>
    <property type="project" value="UniProtKB-KW"/>
</dbReference>
<gene>
    <name evidence="6" type="ORF">ACFQS3_11980</name>
</gene>
<dbReference type="NCBIfam" id="TIGR01727">
    <property type="entry name" value="oligo_HPY"/>
    <property type="match status" value="1"/>
</dbReference>
<dbReference type="Proteomes" id="UP001596470">
    <property type="component" value="Unassembled WGS sequence"/>
</dbReference>
<evidence type="ECO:0000256" key="1">
    <source>
        <dbReference type="ARBA" id="ARBA00022448"/>
    </source>
</evidence>
<dbReference type="InterPro" id="IPR003593">
    <property type="entry name" value="AAA+_ATPase"/>
</dbReference>
<dbReference type="EMBL" id="JBHSYS010000002">
    <property type="protein sequence ID" value="MFC6957916.1"/>
    <property type="molecule type" value="Genomic_DNA"/>
</dbReference>
<comment type="caution">
    <text evidence="6">The sequence shown here is derived from an EMBL/GenBank/DDBJ whole genome shotgun (WGS) entry which is preliminary data.</text>
</comment>
<keyword evidence="3 6" id="KW-0067">ATP-binding</keyword>
<dbReference type="InterPro" id="IPR027417">
    <property type="entry name" value="P-loop_NTPase"/>
</dbReference>
<feature type="region of interest" description="Disordered" evidence="4">
    <location>
        <begin position="309"/>
        <end position="334"/>
    </location>
</feature>
<dbReference type="Pfam" id="PF00005">
    <property type="entry name" value="ABC_tran"/>
    <property type="match status" value="1"/>
</dbReference>
<keyword evidence="1" id="KW-0813">Transport</keyword>
<protein>
    <submittedName>
        <fullName evidence="6">ABC transporter ATP-binding protein</fullName>
    </submittedName>
</protein>
<dbReference type="RefSeq" id="WP_382350321.1">
    <property type="nucleotide sequence ID" value="NZ_JBHMBP010000002.1"/>
</dbReference>
<dbReference type="PROSITE" id="PS50893">
    <property type="entry name" value="ABC_TRANSPORTER_2"/>
    <property type="match status" value="1"/>
</dbReference>
<dbReference type="PANTHER" id="PTHR43067:SF3">
    <property type="entry name" value="MALTOSE ABC TRANSPORTER, ATP-BINDING PROTEIN"/>
    <property type="match status" value="1"/>
</dbReference>
<dbReference type="PANTHER" id="PTHR43067">
    <property type="entry name" value="OLIGOPEPTIDE/DIPEPTIDE ABC TRANSPORTER, ATPASE SUBUNIT"/>
    <property type="match status" value="1"/>
</dbReference>
<evidence type="ECO:0000256" key="4">
    <source>
        <dbReference type="SAM" id="MobiDB-lite"/>
    </source>
</evidence>
<dbReference type="SUPFAM" id="SSF52540">
    <property type="entry name" value="P-loop containing nucleoside triphosphate hydrolases"/>
    <property type="match status" value="1"/>
</dbReference>
<dbReference type="InterPro" id="IPR013563">
    <property type="entry name" value="Oligopep_ABC_C"/>
</dbReference>
<keyword evidence="7" id="KW-1185">Reference proteome</keyword>
<feature type="compositionally biased region" description="Basic and acidic residues" evidence="4">
    <location>
        <begin position="316"/>
        <end position="334"/>
    </location>
</feature>
<evidence type="ECO:0000256" key="2">
    <source>
        <dbReference type="ARBA" id="ARBA00022741"/>
    </source>
</evidence>
<dbReference type="Pfam" id="PF08352">
    <property type="entry name" value="oligo_HPY"/>
    <property type="match status" value="1"/>
</dbReference>
<accession>A0ABW2DAE2</accession>
<evidence type="ECO:0000259" key="5">
    <source>
        <dbReference type="PROSITE" id="PS50893"/>
    </source>
</evidence>
<evidence type="ECO:0000313" key="7">
    <source>
        <dbReference type="Proteomes" id="UP001596470"/>
    </source>
</evidence>
<dbReference type="Gene3D" id="3.40.50.300">
    <property type="entry name" value="P-loop containing nucleotide triphosphate hydrolases"/>
    <property type="match status" value="1"/>
</dbReference>
<evidence type="ECO:0000256" key="3">
    <source>
        <dbReference type="ARBA" id="ARBA00022840"/>
    </source>
</evidence>
<dbReference type="SMART" id="SM00382">
    <property type="entry name" value="AAA"/>
    <property type="match status" value="1"/>
</dbReference>
<dbReference type="InterPro" id="IPR003439">
    <property type="entry name" value="ABC_transporter-like_ATP-bd"/>
</dbReference>
<organism evidence="6 7">
    <name type="scientific">Glycomyces mayteni</name>
    <dbReference type="NCBI Taxonomy" id="543887"/>
    <lineage>
        <taxon>Bacteria</taxon>
        <taxon>Bacillati</taxon>
        <taxon>Actinomycetota</taxon>
        <taxon>Actinomycetes</taxon>
        <taxon>Glycomycetales</taxon>
        <taxon>Glycomycetaceae</taxon>
        <taxon>Glycomyces</taxon>
    </lineage>
</organism>
<name>A0ABW2DAE2_9ACTN</name>
<dbReference type="CDD" id="cd03257">
    <property type="entry name" value="ABC_NikE_OppD_transporters"/>
    <property type="match status" value="1"/>
</dbReference>
<reference evidence="7" key="1">
    <citation type="journal article" date="2019" name="Int. J. Syst. Evol. Microbiol.">
        <title>The Global Catalogue of Microorganisms (GCM) 10K type strain sequencing project: providing services to taxonomists for standard genome sequencing and annotation.</title>
        <authorList>
            <consortium name="The Broad Institute Genomics Platform"/>
            <consortium name="The Broad Institute Genome Sequencing Center for Infectious Disease"/>
            <person name="Wu L."/>
            <person name="Ma J."/>
        </authorList>
    </citation>
    <scope>NUCLEOTIDE SEQUENCE [LARGE SCALE GENOMIC DNA]</scope>
    <source>
        <strain evidence="7">KACC 12634</strain>
    </source>
</reference>
<evidence type="ECO:0000313" key="6">
    <source>
        <dbReference type="EMBL" id="MFC6957916.1"/>
    </source>
</evidence>